<name>A0AAX4JBM4_9MICR</name>
<keyword evidence="1" id="KW-0732">Signal</keyword>
<evidence type="ECO:0000313" key="2">
    <source>
        <dbReference type="EMBL" id="WUR03253.1"/>
    </source>
</evidence>
<dbReference type="AlphaFoldDB" id="A0AAX4JBM4"/>
<feature type="chain" id="PRO_5043904143" evidence="1">
    <location>
        <begin position="19"/>
        <end position="768"/>
    </location>
</feature>
<organism evidence="2 3">
    <name type="scientific">Vairimorpha necatrix</name>
    <dbReference type="NCBI Taxonomy" id="6039"/>
    <lineage>
        <taxon>Eukaryota</taxon>
        <taxon>Fungi</taxon>
        <taxon>Fungi incertae sedis</taxon>
        <taxon>Microsporidia</taxon>
        <taxon>Nosematidae</taxon>
        <taxon>Vairimorpha</taxon>
    </lineage>
</organism>
<proteinExistence type="predicted"/>
<sequence>MKMLKIFLTILFLHGFQKIYDNLNVIIMNKIQNNDFFTIDQRGVMAFNLRFDFDKCELNLDLEIIFHNFFTEENLIRTLKINCNKKSTTAIVEELEKKCKEKYEKKYMQSLIIIYNQKQARKHPIYSRIINHLKYFKTLRKEFKVKHDIVYEHIIDENELLARIVSTLKMEIHCIIPNLCIACTKHNKTRSIIFSISSHDMYHIFEIDIKEIIIEKFPLNHEITTIHDNDFDIKISNYYCELYKNVYIDDLQNYTQPKMEVCSFTESLLDNKFKIEINKDKVKFTQDYDSNKYFLETNSVNLNDGIIISKKCLSEFKYFFKKLSSTMKNKYENNLCVEMFYRLIKTEDKVKFLLERLLNKTDTALSMIFAHLLLNMQIINKAEFKKIIESDELGDTRKTELINIVIEKTYQKNLSAEYLIKFCLLLEAEKFINENKFKCDSIFGTLKIIGSQMNKKKILRGLKITMNSKKLYRENNIDLTKIMSGIAVYGLNRIEKYKRIVSGELIKIISLFTENIANRCNNLGDITYFMKYDIITILGLNSDKVTNNNEIIYTALSEKLHLDAQKYFFKCLEPTIKNFRQKMCTSTFDKSDIQDFKYGIKNILETFRKMTFILALKKIKKDAKCIKIRNTLYSENISYEFNDEIQEITFFFINYLITEEITQRMYLEDFGFLQNNKKDDIKNFFKELHDKLHEDLETSIKRKYSKNFLMLFECELKNQSSIKLFCQQTLHIFHLIMNENDLNIILPKVLNAKLHDDFINSLQCQEQV</sequence>
<evidence type="ECO:0000256" key="1">
    <source>
        <dbReference type="SAM" id="SignalP"/>
    </source>
</evidence>
<dbReference type="EMBL" id="CP142729">
    <property type="protein sequence ID" value="WUR03253.1"/>
    <property type="molecule type" value="Genomic_DNA"/>
</dbReference>
<evidence type="ECO:0000313" key="3">
    <source>
        <dbReference type="Proteomes" id="UP001334084"/>
    </source>
</evidence>
<dbReference type="GeneID" id="90541071"/>
<dbReference type="Proteomes" id="UP001334084">
    <property type="component" value="Chromosome 4"/>
</dbReference>
<dbReference type="RefSeq" id="XP_065329398.1">
    <property type="nucleotide sequence ID" value="XM_065473326.1"/>
</dbReference>
<accession>A0AAX4JBM4</accession>
<reference evidence="2" key="1">
    <citation type="journal article" date="2024" name="BMC Genomics">
        <title>Functional annotation of a divergent genome using sequence and structure-based similarity.</title>
        <authorList>
            <person name="Svedberg D."/>
            <person name="Winiger R.R."/>
            <person name="Berg A."/>
            <person name="Sharma H."/>
            <person name="Tellgren-Roth C."/>
            <person name="Debrunner-Vossbrinck B.A."/>
            <person name="Vossbrinck C.R."/>
            <person name="Barandun J."/>
        </authorList>
    </citation>
    <scope>NUCLEOTIDE SEQUENCE</scope>
    <source>
        <strain evidence="2">Illinois isolate</strain>
    </source>
</reference>
<feature type="signal peptide" evidence="1">
    <location>
        <begin position="1"/>
        <end position="18"/>
    </location>
</feature>
<protein>
    <submittedName>
        <fullName evidence="2">Uncharacterized protein</fullName>
    </submittedName>
</protein>
<keyword evidence="3" id="KW-1185">Reference proteome</keyword>
<dbReference type="KEGG" id="vnx:VNE69_04081"/>
<gene>
    <name evidence="2" type="ORF">VNE69_04081</name>
</gene>